<dbReference type="EMBL" id="CAFBNA010000149">
    <property type="protein sequence ID" value="CAB4945838.1"/>
    <property type="molecule type" value="Genomic_DNA"/>
</dbReference>
<feature type="domain" description="ACT" evidence="1">
    <location>
        <begin position="6"/>
        <end position="79"/>
    </location>
</feature>
<organism evidence="2">
    <name type="scientific">freshwater metagenome</name>
    <dbReference type="NCBI Taxonomy" id="449393"/>
    <lineage>
        <taxon>unclassified sequences</taxon>
        <taxon>metagenomes</taxon>
        <taxon>ecological metagenomes</taxon>
    </lineage>
</organism>
<dbReference type="SUPFAM" id="SSF55021">
    <property type="entry name" value="ACT-like"/>
    <property type="match status" value="1"/>
</dbReference>
<dbReference type="EMBL" id="CAEZVK010000116">
    <property type="protein sequence ID" value="CAB4636525.1"/>
    <property type="molecule type" value="Genomic_DNA"/>
</dbReference>
<reference evidence="2" key="1">
    <citation type="submission" date="2020-05" db="EMBL/GenBank/DDBJ databases">
        <authorList>
            <person name="Chiriac C."/>
            <person name="Salcher M."/>
            <person name="Ghai R."/>
            <person name="Kavagutti S V."/>
        </authorList>
    </citation>
    <scope>NUCLEOTIDE SEQUENCE</scope>
</reference>
<dbReference type="InterPro" id="IPR002912">
    <property type="entry name" value="ACT_dom"/>
</dbReference>
<accession>A0A6J6FVV5</accession>
<dbReference type="Pfam" id="PF01842">
    <property type="entry name" value="ACT"/>
    <property type="match status" value="1"/>
</dbReference>
<evidence type="ECO:0000259" key="1">
    <source>
        <dbReference type="PROSITE" id="PS51671"/>
    </source>
</evidence>
<dbReference type="InterPro" id="IPR045865">
    <property type="entry name" value="ACT-like_dom_sf"/>
</dbReference>
<protein>
    <submittedName>
        <fullName evidence="2">Unannotated protein</fullName>
    </submittedName>
</protein>
<evidence type="ECO:0000313" key="3">
    <source>
        <dbReference type="EMBL" id="CAB4636525.1"/>
    </source>
</evidence>
<name>A0A6J6FVV5_9ZZZZ</name>
<dbReference type="AlphaFoldDB" id="A0A6J6FVV5"/>
<evidence type="ECO:0000313" key="4">
    <source>
        <dbReference type="EMBL" id="CAB4945838.1"/>
    </source>
</evidence>
<dbReference type="EMBL" id="CAEZUO010000002">
    <property type="protein sequence ID" value="CAB4593242.1"/>
    <property type="molecule type" value="Genomic_DNA"/>
</dbReference>
<sequence>MTQTYILRVWMPDRPGALGALASRIGAVGGDVTGIDILERGAGRAIDELVVELPDDALVDLLVAEIHQVDGVDIESIRPAAEALHDPRVDALETAALLVGAPTPTAAIEELCVHGVRTVGAHWGVVLDLADGSVVTEVGDCPSAAWIAAFVAGSQSSARVSDGDAGPSDVVWAPLPAAGRALVMGRNGESFRARERRQAAALARIVDTRFRELTESARQHHPSARD</sequence>
<dbReference type="PROSITE" id="PS51671">
    <property type="entry name" value="ACT"/>
    <property type="match status" value="1"/>
</dbReference>
<gene>
    <name evidence="2" type="ORF">UFOPK1827_00080</name>
    <name evidence="3" type="ORF">UFOPK2000_01057</name>
    <name evidence="4" type="ORF">UFOPK3708_01712</name>
</gene>
<proteinExistence type="predicted"/>
<evidence type="ECO:0000313" key="2">
    <source>
        <dbReference type="EMBL" id="CAB4593242.1"/>
    </source>
</evidence>